<dbReference type="Proteomes" id="UP000887013">
    <property type="component" value="Unassembled WGS sequence"/>
</dbReference>
<proteinExistence type="predicted"/>
<keyword evidence="2" id="KW-1185">Reference proteome</keyword>
<evidence type="ECO:0000313" key="1">
    <source>
        <dbReference type="EMBL" id="GFT93654.1"/>
    </source>
</evidence>
<dbReference type="EMBL" id="BMAW01025725">
    <property type="protein sequence ID" value="GFT93654.1"/>
    <property type="molecule type" value="Genomic_DNA"/>
</dbReference>
<protein>
    <submittedName>
        <fullName evidence="1">Uncharacterized protein</fullName>
    </submittedName>
</protein>
<reference evidence="1" key="1">
    <citation type="submission" date="2020-08" db="EMBL/GenBank/DDBJ databases">
        <title>Multicomponent nature underlies the extraordinary mechanical properties of spider dragline silk.</title>
        <authorList>
            <person name="Kono N."/>
            <person name="Nakamura H."/>
            <person name="Mori M."/>
            <person name="Yoshida Y."/>
            <person name="Ohtoshi R."/>
            <person name="Malay A.D."/>
            <person name="Moran D.A.P."/>
            <person name="Tomita M."/>
            <person name="Numata K."/>
            <person name="Arakawa K."/>
        </authorList>
    </citation>
    <scope>NUCLEOTIDE SEQUENCE</scope>
</reference>
<feature type="non-terminal residue" evidence="1">
    <location>
        <position position="39"/>
    </location>
</feature>
<dbReference type="AlphaFoldDB" id="A0A8X6Q0Y4"/>
<sequence>MWEETNYSGWGSWRWRKNSVSKRVSDSLIRSPYRRTYVG</sequence>
<evidence type="ECO:0000313" key="2">
    <source>
        <dbReference type="Proteomes" id="UP000887013"/>
    </source>
</evidence>
<name>A0A8X6Q0Y4_NEPPI</name>
<gene>
    <name evidence="1" type="ORF">NPIL_96431</name>
</gene>
<accession>A0A8X6Q0Y4</accession>
<organism evidence="1 2">
    <name type="scientific">Nephila pilipes</name>
    <name type="common">Giant wood spider</name>
    <name type="synonym">Nephila maculata</name>
    <dbReference type="NCBI Taxonomy" id="299642"/>
    <lineage>
        <taxon>Eukaryota</taxon>
        <taxon>Metazoa</taxon>
        <taxon>Ecdysozoa</taxon>
        <taxon>Arthropoda</taxon>
        <taxon>Chelicerata</taxon>
        <taxon>Arachnida</taxon>
        <taxon>Araneae</taxon>
        <taxon>Araneomorphae</taxon>
        <taxon>Entelegynae</taxon>
        <taxon>Araneoidea</taxon>
        <taxon>Nephilidae</taxon>
        <taxon>Nephila</taxon>
    </lineage>
</organism>
<comment type="caution">
    <text evidence="1">The sequence shown here is derived from an EMBL/GenBank/DDBJ whole genome shotgun (WGS) entry which is preliminary data.</text>
</comment>